<organism evidence="3 4">
    <name type="scientific">Macrostomum lignano</name>
    <dbReference type="NCBI Taxonomy" id="282301"/>
    <lineage>
        <taxon>Eukaryota</taxon>
        <taxon>Metazoa</taxon>
        <taxon>Spiralia</taxon>
        <taxon>Lophotrochozoa</taxon>
        <taxon>Platyhelminthes</taxon>
        <taxon>Rhabditophora</taxon>
        <taxon>Macrostomorpha</taxon>
        <taxon>Macrostomida</taxon>
        <taxon>Macrostomidae</taxon>
        <taxon>Macrostomum</taxon>
    </lineage>
</organism>
<dbReference type="EMBL" id="NIVC01002613">
    <property type="protein sequence ID" value="PAA56498.1"/>
    <property type="molecule type" value="Genomic_DNA"/>
</dbReference>
<feature type="compositionally biased region" description="Basic residues" evidence="2">
    <location>
        <begin position="841"/>
        <end position="865"/>
    </location>
</feature>
<feature type="compositionally biased region" description="Basic and acidic residues" evidence="2">
    <location>
        <begin position="720"/>
        <end position="729"/>
    </location>
</feature>
<feature type="compositionally biased region" description="Low complexity" evidence="2">
    <location>
        <begin position="626"/>
        <end position="637"/>
    </location>
</feature>
<comment type="caution">
    <text evidence="3">The sequence shown here is derived from an EMBL/GenBank/DDBJ whole genome shotgun (WGS) entry which is preliminary data.</text>
</comment>
<feature type="compositionally biased region" description="Low complexity" evidence="2">
    <location>
        <begin position="705"/>
        <end position="719"/>
    </location>
</feature>
<feature type="compositionally biased region" description="Basic and acidic residues" evidence="2">
    <location>
        <begin position="142"/>
        <end position="152"/>
    </location>
</feature>
<gene>
    <name evidence="3" type="ORF">BOX15_Mlig006060g1</name>
</gene>
<feature type="region of interest" description="Disordered" evidence="2">
    <location>
        <begin position="99"/>
        <end position="448"/>
    </location>
</feature>
<keyword evidence="1" id="KW-0175">Coiled coil</keyword>
<feature type="compositionally biased region" description="Low complexity" evidence="2">
    <location>
        <begin position="572"/>
        <end position="581"/>
    </location>
</feature>
<feature type="compositionally biased region" description="Low complexity" evidence="2">
    <location>
        <begin position="276"/>
        <end position="291"/>
    </location>
</feature>
<feature type="non-terminal residue" evidence="3">
    <location>
        <position position="1"/>
    </location>
</feature>
<feature type="region of interest" description="Disordered" evidence="2">
    <location>
        <begin position="530"/>
        <end position="877"/>
    </location>
</feature>
<feature type="compositionally biased region" description="Low complexity" evidence="2">
    <location>
        <begin position="664"/>
        <end position="675"/>
    </location>
</feature>
<feature type="compositionally biased region" description="Basic and acidic residues" evidence="2">
    <location>
        <begin position="746"/>
        <end position="756"/>
    </location>
</feature>
<feature type="compositionally biased region" description="Basic and acidic residues" evidence="2">
    <location>
        <begin position="235"/>
        <end position="247"/>
    </location>
</feature>
<protein>
    <submittedName>
        <fullName evidence="3">Uncharacterized protein</fullName>
    </submittedName>
</protein>
<name>A0A267E4N1_9PLAT</name>
<dbReference type="Proteomes" id="UP000215902">
    <property type="component" value="Unassembled WGS sequence"/>
</dbReference>
<evidence type="ECO:0000313" key="3">
    <source>
        <dbReference type="EMBL" id="PAA56498.1"/>
    </source>
</evidence>
<evidence type="ECO:0000256" key="1">
    <source>
        <dbReference type="SAM" id="Coils"/>
    </source>
</evidence>
<reference evidence="3 4" key="1">
    <citation type="submission" date="2017-06" db="EMBL/GenBank/DDBJ databases">
        <title>A platform for efficient transgenesis in Macrostomum lignano, a flatworm model organism for stem cell research.</title>
        <authorList>
            <person name="Berezikov E."/>
        </authorList>
    </citation>
    <scope>NUCLEOTIDE SEQUENCE [LARGE SCALE GENOMIC DNA]</scope>
    <source>
        <strain evidence="3">DV1</strain>
        <tissue evidence="3">Whole organism</tissue>
    </source>
</reference>
<feature type="compositionally biased region" description="Basic and acidic residues" evidence="2">
    <location>
        <begin position="640"/>
        <end position="662"/>
    </location>
</feature>
<dbReference type="OrthoDB" id="9885925at2759"/>
<feature type="compositionally biased region" description="Low complexity" evidence="2">
    <location>
        <begin position="220"/>
        <end position="234"/>
    </location>
</feature>
<feature type="compositionally biased region" description="Basic residues" evidence="2">
    <location>
        <begin position="153"/>
        <end position="164"/>
    </location>
</feature>
<dbReference type="AlphaFoldDB" id="A0A267E4N1"/>
<feature type="compositionally biased region" description="Basic residues" evidence="2">
    <location>
        <begin position="817"/>
        <end position="826"/>
    </location>
</feature>
<feature type="compositionally biased region" description="Basic and acidic residues" evidence="2">
    <location>
        <begin position="292"/>
        <end position="312"/>
    </location>
</feature>
<feature type="compositionally biased region" description="Low complexity" evidence="2">
    <location>
        <begin position="417"/>
        <end position="440"/>
    </location>
</feature>
<sequence length="877" mass="95227">LPEDMSNEDALDLYADICTDNGPSYEDLRARCHTLEQETKQLVETISTLASENKALLADKASLNQLLAQQRDHYERKLKFLIDRYQRLAAAGSSAEASKEAATSSVQQPGGLAAPPASATPRKRRRSSDSRDRTVSKPRCRRQTESPECRDRQRGRHSGGRRNGSRSPQRPAPAAGALADGFDCRPFNGPKTPPSPEPEDDEPSLQGAARAEGGTSASVLRRSPSPSAKRLSSSVERRERRRDDRANRQAAGARRGAAPGSARHPRERQSAASWGRQRYQDIQVKQQQRRQGLADRERKDRPGGRGEGDRRPRSPPAPSSARGDSKEKYSTNNNDVQSREAGSSQQPKVQLTSPHQPSVQLTSPHQPSVQLTSPHQPSAQLTSPHQPSVQLTSPHQPSVQLTSPHQPSVQLTSPHRPSAQLASPQSLSTSSSLVSPGDSSCGKKAAPPSQRRIIFSLPDAYRTQLPPVEVGSDEDAAVHVEPVGAAAVAEVHHPDVAAEVRATDACTLMRMHRSWAAREAVRQQHLRENEAAEVDSGVGSSHPDQAHTPDEPSVSEEPAGKAQPPPPPATPTPAGAVPAEPIEVITDCAPVQRCGPRTPPSPPPPTPPPVELELNCSNDFGEEAAAEPPASSATLAADSVQRDRRSKSRESRRCKDGSDRCEASSQPRSSKTSSSQRHRREISRSPLRCGESGRSGRRNSRPRDASPASASSCRSGSRAAEPRHHREATPPRLAKRLAKKPPAARVSHDVDAKAEVAEEGEIVSDEEGILRAGTCDEAAKDRAAVDRAKSTQRQQRAPEPVRSAVFAKAGAVLSRRASPKQQRRRRSSGDHRSEDGAYSQHRQRQRGGSRHRRSRSKSPLNRRSRPAYVCTGRKWRA</sequence>
<feature type="compositionally biased region" description="Polar residues" evidence="2">
    <location>
        <begin position="330"/>
        <end position="415"/>
    </location>
</feature>
<evidence type="ECO:0000256" key="2">
    <source>
        <dbReference type="SAM" id="MobiDB-lite"/>
    </source>
</evidence>
<keyword evidence="4" id="KW-1185">Reference proteome</keyword>
<feature type="compositionally biased region" description="Basic and acidic residues" evidence="2">
    <location>
        <begin position="777"/>
        <end position="789"/>
    </location>
</feature>
<proteinExistence type="predicted"/>
<feature type="compositionally biased region" description="Pro residues" evidence="2">
    <location>
        <begin position="597"/>
        <end position="610"/>
    </location>
</feature>
<feature type="compositionally biased region" description="Low complexity" evidence="2">
    <location>
        <begin position="248"/>
        <end position="262"/>
    </location>
</feature>
<feature type="coiled-coil region" evidence="1">
    <location>
        <begin position="25"/>
        <end position="91"/>
    </location>
</feature>
<evidence type="ECO:0000313" key="4">
    <source>
        <dbReference type="Proteomes" id="UP000215902"/>
    </source>
</evidence>
<accession>A0A267E4N1</accession>
<feature type="compositionally biased region" description="Acidic residues" evidence="2">
    <location>
        <begin position="757"/>
        <end position="767"/>
    </location>
</feature>